<keyword evidence="9" id="KW-0175">Coiled coil</keyword>
<dbReference type="PANTHER" id="PTHR46685">
    <property type="entry name" value="28S RIBOSOMAL PROTEIN S15, MITOCHONDRIAL"/>
    <property type="match status" value="1"/>
</dbReference>
<evidence type="ECO:0000256" key="2">
    <source>
        <dbReference type="ARBA" id="ARBA00008434"/>
    </source>
</evidence>
<organism evidence="11 12">
    <name type="scientific">Lottia gigantea</name>
    <name type="common">Giant owl limpet</name>
    <dbReference type="NCBI Taxonomy" id="225164"/>
    <lineage>
        <taxon>Eukaryota</taxon>
        <taxon>Metazoa</taxon>
        <taxon>Spiralia</taxon>
        <taxon>Lophotrochozoa</taxon>
        <taxon>Mollusca</taxon>
        <taxon>Gastropoda</taxon>
        <taxon>Patellogastropoda</taxon>
        <taxon>Lottioidea</taxon>
        <taxon>Lottiidae</taxon>
        <taxon>Lottia</taxon>
    </lineage>
</organism>
<name>V3ZN64_LOTGI</name>
<evidence type="ECO:0000256" key="8">
    <source>
        <dbReference type="ARBA" id="ARBA00035528"/>
    </source>
</evidence>
<dbReference type="InterPro" id="IPR000589">
    <property type="entry name" value="Ribosomal_uS15"/>
</dbReference>
<evidence type="ECO:0000313" key="11">
    <source>
        <dbReference type="EMBL" id="ESO85767.1"/>
    </source>
</evidence>
<dbReference type="Gene3D" id="1.10.287.10">
    <property type="entry name" value="S15/NS1, RNA-binding"/>
    <property type="match status" value="1"/>
</dbReference>
<dbReference type="InterPro" id="IPR052137">
    <property type="entry name" value="uS15_ribosomal"/>
</dbReference>
<evidence type="ECO:0000256" key="10">
    <source>
        <dbReference type="SAM" id="MobiDB-lite"/>
    </source>
</evidence>
<dbReference type="GO" id="GO:0003735">
    <property type="term" value="F:structural constituent of ribosome"/>
    <property type="evidence" value="ECO:0007669"/>
    <property type="project" value="InterPro"/>
</dbReference>
<evidence type="ECO:0000256" key="9">
    <source>
        <dbReference type="SAM" id="Coils"/>
    </source>
</evidence>
<dbReference type="OMA" id="YGSMESK"/>
<dbReference type="InterPro" id="IPR009068">
    <property type="entry name" value="uS15_NS1_RNA-bd_sf"/>
</dbReference>
<comment type="subcellular location">
    <subcellularLocation>
        <location evidence="1">Mitochondrion</location>
    </subcellularLocation>
</comment>
<feature type="coiled-coil region" evidence="9">
    <location>
        <begin position="228"/>
        <end position="277"/>
    </location>
</feature>
<dbReference type="HOGENOM" id="CLU_916114_0_0_1"/>
<dbReference type="CTD" id="20249948"/>
<comment type="similarity">
    <text evidence="2">Belongs to the universal ribosomal protein uS15 family.</text>
</comment>
<dbReference type="EMBL" id="KB203251">
    <property type="protein sequence ID" value="ESO85767.1"/>
    <property type="molecule type" value="Genomic_DNA"/>
</dbReference>
<reference evidence="11 12" key="1">
    <citation type="journal article" date="2013" name="Nature">
        <title>Insights into bilaterian evolution from three spiralian genomes.</title>
        <authorList>
            <person name="Simakov O."/>
            <person name="Marletaz F."/>
            <person name="Cho S.J."/>
            <person name="Edsinger-Gonzales E."/>
            <person name="Havlak P."/>
            <person name="Hellsten U."/>
            <person name="Kuo D.H."/>
            <person name="Larsson T."/>
            <person name="Lv J."/>
            <person name="Arendt D."/>
            <person name="Savage R."/>
            <person name="Osoegawa K."/>
            <person name="de Jong P."/>
            <person name="Grimwood J."/>
            <person name="Chapman J.A."/>
            <person name="Shapiro H."/>
            <person name="Aerts A."/>
            <person name="Otillar R.P."/>
            <person name="Terry A.Y."/>
            <person name="Boore J.L."/>
            <person name="Grigoriev I.V."/>
            <person name="Lindberg D.R."/>
            <person name="Seaver E.C."/>
            <person name="Weisblat D.A."/>
            <person name="Putnam N.H."/>
            <person name="Rokhsar D.S."/>
        </authorList>
    </citation>
    <scope>NUCLEOTIDE SEQUENCE [LARGE SCALE GENOMIC DNA]</scope>
</reference>
<evidence type="ECO:0000256" key="1">
    <source>
        <dbReference type="ARBA" id="ARBA00004173"/>
    </source>
</evidence>
<evidence type="ECO:0000256" key="6">
    <source>
        <dbReference type="ARBA" id="ARBA00023274"/>
    </source>
</evidence>
<dbReference type="KEGG" id="lgi:LOTGIDRAFT_235732"/>
<feature type="region of interest" description="Disordered" evidence="10">
    <location>
        <begin position="284"/>
        <end position="304"/>
    </location>
</feature>
<gene>
    <name evidence="11" type="ORF">LOTGIDRAFT_235732</name>
</gene>
<dbReference type="SUPFAM" id="SSF47060">
    <property type="entry name" value="S15/NS1 RNA-binding domain"/>
    <property type="match status" value="1"/>
</dbReference>
<dbReference type="RefSeq" id="XP_009063499.1">
    <property type="nucleotide sequence ID" value="XM_009065251.1"/>
</dbReference>
<accession>V3ZN64</accession>
<evidence type="ECO:0000256" key="5">
    <source>
        <dbReference type="ARBA" id="ARBA00023128"/>
    </source>
</evidence>
<proteinExistence type="inferred from homology"/>
<dbReference type="GO" id="GO:0003723">
    <property type="term" value="F:RNA binding"/>
    <property type="evidence" value="ECO:0007669"/>
    <property type="project" value="TreeGrafter"/>
</dbReference>
<keyword evidence="3" id="KW-0809">Transit peptide</keyword>
<dbReference type="PANTHER" id="PTHR46685:SF1">
    <property type="entry name" value="SMALL RIBOSOMAL SUBUNIT PROTEIN US15M"/>
    <property type="match status" value="1"/>
</dbReference>
<dbReference type="OrthoDB" id="441444at2759"/>
<dbReference type="GeneID" id="20249948"/>
<evidence type="ECO:0000256" key="3">
    <source>
        <dbReference type="ARBA" id="ARBA00022946"/>
    </source>
</evidence>
<feature type="compositionally biased region" description="Polar residues" evidence="10">
    <location>
        <begin position="288"/>
        <end position="304"/>
    </location>
</feature>
<keyword evidence="6" id="KW-0687">Ribonucleoprotein</keyword>
<sequence length="304" mass="36328">MYQQSFLACRCLSVGISTFAKNGSRCMVVMNINQQQNKLSLNYYATKAENKESKKDKTNQMVLRKPRNFDYSGDLTSTEIFPSSDIVNKYKKISELDSLPDPIKKLCTLQYASRIEYKEHIINEMKDKIQRLFGDRAFREQSIAKLTLDIRSLIGHCLRNPQDKLNKSILVEKIQQRRKYLKFMRREDYERFEWLLEELQIQYIPVPRYHIPEGKRNKRKSAAKAEAYAVRQKKIDDLKAKLEEEKHEFLNYKDKVMSEMKRDIETYKLDKDFFQKQLYREDERRMSKQTIRNRLESASAQSKK</sequence>
<evidence type="ECO:0000313" key="12">
    <source>
        <dbReference type="Proteomes" id="UP000030746"/>
    </source>
</evidence>
<keyword evidence="12" id="KW-1185">Reference proteome</keyword>
<dbReference type="Proteomes" id="UP000030746">
    <property type="component" value="Unassembled WGS sequence"/>
</dbReference>
<evidence type="ECO:0000256" key="4">
    <source>
        <dbReference type="ARBA" id="ARBA00022980"/>
    </source>
</evidence>
<dbReference type="STRING" id="225164.V3ZN64"/>
<keyword evidence="5" id="KW-0496">Mitochondrion</keyword>
<dbReference type="Pfam" id="PF00312">
    <property type="entry name" value="Ribosomal_S15"/>
    <property type="match status" value="1"/>
</dbReference>
<dbReference type="GO" id="GO:0005763">
    <property type="term" value="C:mitochondrial small ribosomal subunit"/>
    <property type="evidence" value="ECO:0007669"/>
    <property type="project" value="TreeGrafter"/>
</dbReference>
<dbReference type="SMART" id="SM01387">
    <property type="entry name" value="Ribosomal_S15"/>
    <property type="match status" value="1"/>
</dbReference>
<keyword evidence="4" id="KW-0689">Ribosomal protein</keyword>
<evidence type="ECO:0000256" key="7">
    <source>
        <dbReference type="ARBA" id="ARBA00035249"/>
    </source>
</evidence>
<dbReference type="AlphaFoldDB" id="V3ZN64"/>
<protein>
    <recommendedName>
        <fullName evidence="7">Small ribosomal subunit protein uS15m</fullName>
    </recommendedName>
    <alternativeName>
        <fullName evidence="8">28S ribosomal protein S15, mitochondrial</fullName>
    </alternativeName>
</protein>
<dbReference type="GO" id="GO:0032543">
    <property type="term" value="P:mitochondrial translation"/>
    <property type="evidence" value="ECO:0007669"/>
    <property type="project" value="TreeGrafter"/>
</dbReference>